<dbReference type="Pfam" id="PF13649">
    <property type="entry name" value="Methyltransf_25"/>
    <property type="match status" value="1"/>
</dbReference>
<evidence type="ECO:0000313" key="10">
    <source>
        <dbReference type="Proteomes" id="UP001314263"/>
    </source>
</evidence>
<evidence type="ECO:0000256" key="5">
    <source>
        <dbReference type="PROSITE-ProRule" id="PRU00848"/>
    </source>
</evidence>
<comment type="similarity">
    <text evidence="1 6">Belongs to the methyltransferase superfamily.</text>
</comment>
<dbReference type="Gene3D" id="3.40.50.150">
    <property type="entry name" value="Vaccinia Virus protein VP39"/>
    <property type="match status" value="1"/>
</dbReference>
<dbReference type="InterPro" id="IPR010675">
    <property type="entry name" value="Bin3_C"/>
</dbReference>
<dbReference type="PANTHER" id="PTHR12315:SF0">
    <property type="entry name" value="7SK SNRNA METHYLPHOSPHATE CAPPING ENZYME"/>
    <property type="match status" value="1"/>
</dbReference>
<feature type="domain" description="Bin3-type SAM" evidence="8">
    <location>
        <begin position="75"/>
        <end position="314"/>
    </location>
</feature>
<keyword evidence="10" id="KW-1185">Reference proteome</keyword>
<name>A0AAV1IBT2_9CHLO</name>
<accession>A0AAV1IBT2</accession>
<feature type="region of interest" description="Disordered" evidence="7">
    <location>
        <begin position="149"/>
        <end position="174"/>
    </location>
</feature>
<dbReference type="InterPro" id="IPR029063">
    <property type="entry name" value="SAM-dependent_MTases_sf"/>
</dbReference>
<dbReference type="SUPFAM" id="SSF53335">
    <property type="entry name" value="S-adenosyl-L-methionine-dependent methyltransferases"/>
    <property type="match status" value="1"/>
</dbReference>
<keyword evidence="4 5" id="KW-0949">S-adenosyl-L-methionine</keyword>
<dbReference type="GO" id="GO:0017069">
    <property type="term" value="F:snRNA binding"/>
    <property type="evidence" value="ECO:0007669"/>
    <property type="project" value="TreeGrafter"/>
</dbReference>
<gene>
    <name evidence="9" type="ORF">CVIRNUC_008003</name>
</gene>
<evidence type="ECO:0000256" key="7">
    <source>
        <dbReference type="SAM" id="MobiDB-lite"/>
    </source>
</evidence>
<evidence type="ECO:0000256" key="2">
    <source>
        <dbReference type="ARBA" id="ARBA00022603"/>
    </source>
</evidence>
<protein>
    <recommendedName>
        <fullName evidence="6">RNA methyltransferase</fullName>
        <ecNumber evidence="6">2.1.1.-</ecNumber>
    </recommendedName>
</protein>
<feature type="region of interest" description="Disordered" evidence="7">
    <location>
        <begin position="1"/>
        <end position="50"/>
    </location>
</feature>
<evidence type="ECO:0000256" key="1">
    <source>
        <dbReference type="ARBA" id="ARBA00008361"/>
    </source>
</evidence>
<dbReference type="PROSITE" id="PS51515">
    <property type="entry name" value="BIN3_SAM"/>
    <property type="match status" value="1"/>
</dbReference>
<organism evidence="9 10">
    <name type="scientific">Coccomyxa viridis</name>
    <dbReference type="NCBI Taxonomy" id="1274662"/>
    <lineage>
        <taxon>Eukaryota</taxon>
        <taxon>Viridiplantae</taxon>
        <taxon>Chlorophyta</taxon>
        <taxon>core chlorophytes</taxon>
        <taxon>Trebouxiophyceae</taxon>
        <taxon>Trebouxiophyceae incertae sedis</taxon>
        <taxon>Coccomyxaceae</taxon>
        <taxon>Coccomyxa</taxon>
    </lineage>
</organism>
<dbReference type="PANTHER" id="PTHR12315">
    <property type="entry name" value="BICOID-INTERACTING PROTEIN RELATED"/>
    <property type="match status" value="1"/>
</dbReference>
<reference evidence="9 10" key="1">
    <citation type="submission" date="2023-10" db="EMBL/GenBank/DDBJ databases">
        <authorList>
            <person name="Maclean D."/>
            <person name="Macfadyen A."/>
        </authorList>
    </citation>
    <scope>NUCLEOTIDE SEQUENCE [LARGE SCALE GENOMIC DNA]</scope>
</reference>
<keyword evidence="3 6" id="KW-0808">Transferase</keyword>
<feature type="compositionally biased region" description="Polar residues" evidence="7">
    <location>
        <begin position="159"/>
        <end position="169"/>
    </location>
</feature>
<proteinExistence type="inferred from homology"/>
<dbReference type="CDD" id="cd02440">
    <property type="entry name" value="AdoMet_MTases"/>
    <property type="match status" value="1"/>
</dbReference>
<dbReference type="Proteomes" id="UP001314263">
    <property type="component" value="Unassembled WGS sequence"/>
</dbReference>
<dbReference type="GO" id="GO:0008173">
    <property type="term" value="F:RNA methyltransferase activity"/>
    <property type="evidence" value="ECO:0007669"/>
    <property type="project" value="UniProtKB-UniRule"/>
</dbReference>
<feature type="compositionally biased region" description="Polar residues" evidence="7">
    <location>
        <begin position="1"/>
        <end position="30"/>
    </location>
</feature>
<keyword evidence="2 6" id="KW-0489">Methyltransferase</keyword>
<comment type="caution">
    <text evidence="9">The sequence shown here is derived from an EMBL/GenBank/DDBJ whole genome shotgun (WGS) entry which is preliminary data.</text>
</comment>
<dbReference type="EMBL" id="CAUYUE010000011">
    <property type="protein sequence ID" value="CAK0784799.1"/>
    <property type="molecule type" value="Genomic_DNA"/>
</dbReference>
<dbReference type="GO" id="GO:0040031">
    <property type="term" value="P:snRNA modification"/>
    <property type="evidence" value="ECO:0007669"/>
    <property type="project" value="TreeGrafter"/>
</dbReference>
<evidence type="ECO:0000259" key="8">
    <source>
        <dbReference type="PROSITE" id="PS51515"/>
    </source>
</evidence>
<evidence type="ECO:0000256" key="6">
    <source>
        <dbReference type="RuleBase" id="RU367087"/>
    </source>
</evidence>
<evidence type="ECO:0000313" key="9">
    <source>
        <dbReference type="EMBL" id="CAK0784799.1"/>
    </source>
</evidence>
<dbReference type="GO" id="GO:0008171">
    <property type="term" value="F:O-methyltransferase activity"/>
    <property type="evidence" value="ECO:0007669"/>
    <property type="project" value="UniProtKB-UniRule"/>
</dbReference>
<evidence type="ECO:0000256" key="4">
    <source>
        <dbReference type="ARBA" id="ARBA00022691"/>
    </source>
</evidence>
<dbReference type="InterPro" id="IPR041698">
    <property type="entry name" value="Methyltransf_25"/>
</dbReference>
<dbReference type="Pfam" id="PF06859">
    <property type="entry name" value="Bin3"/>
    <property type="match status" value="1"/>
</dbReference>
<sequence length="315" mass="34555">MRSNADGSSSPQRSLPAQQAGASHSNAASSDEQDDNVGPSLPAQPPQQRKARFVAVHGNYHHYYGTRSVADFQEDTRLKVMEKPWFQNKQCLDIGCNEGMITLALASHFGTASMLGVDIDRRLIGRASSHLAEQRSQASAELARASHARQSHAVASDGSGAQQRQASPNTRRRMASAAVQGLRGTFFQHGSFLELDLQAGAFDTITCFSVTKWIHLNGGDEALQALLAKVYTLLSPGGRFILEPQQWVSYRKAVRKPGVSAQLQRSLSSLQMRPEEMPQYLSDVLGFKLVRELNRSASGQGFDRPMYLFRKPLGA</sequence>
<dbReference type="GO" id="GO:0032259">
    <property type="term" value="P:methylation"/>
    <property type="evidence" value="ECO:0007669"/>
    <property type="project" value="UniProtKB-KW"/>
</dbReference>
<dbReference type="InterPro" id="IPR024160">
    <property type="entry name" value="BIN3_SAM-bd_dom"/>
</dbReference>
<evidence type="ECO:0000256" key="3">
    <source>
        <dbReference type="ARBA" id="ARBA00022679"/>
    </source>
</evidence>
<dbReference type="EC" id="2.1.1.-" evidence="6"/>
<dbReference type="InterPro" id="IPR039772">
    <property type="entry name" value="Bin3-like"/>
</dbReference>
<dbReference type="AlphaFoldDB" id="A0AAV1IBT2"/>